<evidence type="ECO:0000313" key="2">
    <source>
        <dbReference type="EMBL" id="KON88589.1"/>
    </source>
</evidence>
<organism evidence="2 3">
    <name type="scientific">Sporosarcina globispora</name>
    <name type="common">Bacillus globisporus</name>
    <dbReference type="NCBI Taxonomy" id="1459"/>
    <lineage>
        <taxon>Bacteria</taxon>
        <taxon>Bacillati</taxon>
        <taxon>Bacillota</taxon>
        <taxon>Bacilli</taxon>
        <taxon>Bacillales</taxon>
        <taxon>Caryophanaceae</taxon>
        <taxon>Sporosarcina</taxon>
    </lineage>
</organism>
<comment type="caution">
    <text evidence="2">The sequence shown here is derived from an EMBL/GenBank/DDBJ whole genome shotgun (WGS) entry which is preliminary data.</text>
</comment>
<protein>
    <submittedName>
        <fullName evidence="2">Uncharacterized protein</fullName>
    </submittedName>
</protein>
<dbReference type="AlphaFoldDB" id="A0A0M0GFG1"/>
<feature type="compositionally biased region" description="Polar residues" evidence="1">
    <location>
        <begin position="78"/>
        <end position="88"/>
    </location>
</feature>
<name>A0A0M0GFG1_SPOGL</name>
<dbReference type="Proteomes" id="UP000037109">
    <property type="component" value="Unassembled WGS sequence"/>
</dbReference>
<feature type="compositionally biased region" description="Polar residues" evidence="1">
    <location>
        <begin position="19"/>
        <end position="40"/>
    </location>
</feature>
<sequence>MSDFIKSVVEEVMKPYSKSKVNPINGFSNQSPPSRQQGTKKNIPGISRPNYQKEKMNKRISVHHAVSVKTADPHPSLRRQTSSLSTPKPSVKEKIAQLQTLSLVQGKQQVSSKADFADIKPIRNARESQLIGQTPEGVKVWLFSDLHPALESSFQRELKTASIGVVTSEKCTPGQLFILNDLLREFPSLRYCLTWDKNSGQSFSLELYEDDHGTLLNALKSFFKKLSQKSFKTIQIYKEKSPSPWLTKQLGLNSSIGGVAVIEGIDYYSGILLLDRYMKRNTSEHINFLIEKKYLQLHGHYDEVSHISDQLHKEFDRIK</sequence>
<dbReference type="PATRIC" id="fig|1459.3.peg.4064"/>
<accession>A0A0M0GFG1</accession>
<evidence type="ECO:0000313" key="3">
    <source>
        <dbReference type="Proteomes" id="UP000037109"/>
    </source>
</evidence>
<dbReference type="EMBL" id="LGUF01000007">
    <property type="protein sequence ID" value="KON88589.1"/>
    <property type="molecule type" value="Genomic_DNA"/>
</dbReference>
<dbReference type="OrthoDB" id="2988087at2"/>
<feature type="region of interest" description="Disordered" evidence="1">
    <location>
        <begin position="18"/>
        <end position="49"/>
    </location>
</feature>
<gene>
    <name evidence="2" type="ORF">AF332_18455</name>
</gene>
<dbReference type="RefSeq" id="WP_053435966.1">
    <property type="nucleotide sequence ID" value="NZ_LGUF01000007.1"/>
</dbReference>
<reference evidence="3" key="1">
    <citation type="submission" date="2015-07" db="EMBL/GenBank/DDBJ databases">
        <title>Fjat-10036 dsm4.</title>
        <authorList>
            <person name="Liu B."/>
            <person name="Wang J."/>
            <person name="Zhu Y."/>
            <person name="Liu G."/>
            <person name="Chen Q."/>
            <person name="Chen Z."/>
            <person name="Lan J."/>
            <person name="Che J."/>
            <person name="Ge C."/>
            <person name="Shi H."/>
            <person name="Pan Z."/>
            <person name="Liu X."/>
        </authorList>
    </citation>
    <scope>NUCLEOTIDE SEQUENCE [LARGE SCALE GENOMIC DNA]</scope>
    <source>
        <strain evidence="3">DSM 4</strain>
    </source>
</reference>
<dbReference type="STRING" id="1459.AF332_18455"/>
<keyword evidence="3" id="KW-1185">Reference proteome</keyword>
<proteinExistence type="predicted"/>
<feature type="region of interest" description="Disordered" evidence="1">
    <location>
        <begin position="69"/>
        <end position="90"/>
    </location>
</feature>
<evidence type="ECO:0000256" key="1">
    <source>
        <dbReference type="SAM" id="MobiDB-lite"/>
    </source>
</evidence>